<dbReference type="Gene3D" id="3.30.565.10">
    <property type="entry name" value="Histidine kinase-like ATPase, C-terminal domain"/>
    <property type="match status" value="1"/>
</dbReference>
<gene>
    <name evidence="9" type="ORF">JI741_13215</name>
</gene>
<keyword evidence="3" id="KW-0597">Phosphoprotein</keyword>
<evidence type="ECO:0000256" key="7">
    <source>
        <dbReference type="SAM" id="Phobius"/>
    </source>
</evidence>
<dbReference type="CDD" id="cd00082">
    <property type="entry name" value="HisKA"/>
    <property type="match status" value="1"/>
</dbReference>
<reference evidence="9 10" key="1">
    <citation type="submission" date="2021-01" db="EMBL/GenBank/DDBJ databases">
        <title>Chryseolinea sp. Jin1 Genome sequencing and assembly.</title>
        <authorList>
            <person name="Kim I."/>
        </authorList>
    </citation>
    <scope>NUCLEOTIDE SEQUENCE [LARGE SCALE GENOMIC DNA]</scope>
    <source>
        <strain evidence="9 10">Jin1</strain>
    </source>
</reference>
<evidence type="ECO:0000256" key="4">
    <source>
        <dbReference type="ARBA" id="ARBA00022679"/>
    </source>
</evidence>
<dbReference type="InterPro" id="IPR003594">
    <property type="entry name" value="HATPase_dom"/>
</dbReference>
<dbReference type="InterPro" id="IPR036097">
    <property type="entry name" value="HisK_dim/P_sf"/>
</dbReference>
<dbReference type="InterPro" id="IPR005467">
    <property type="entry name" value="His_kinase_dom"/>
</dbReference>
<dbReference type="Pfam" id="PF00512">
    <property type="entry name" value="HisKA"/>
    <property type="match status" value="1"/>
</dbReference>
<keyword evidence="7" id="KW-0812">Transmembrane</keyword>
<keyword evidence="7" id="KW-0472">Membrane</keyword>
<dbReference type="SMART" id="SM00388">
    <property type="entry name" value="HisKA"/>
    <property type="match status" value="1"/>
</dbReference>
<evidence type="ECO:0000256" key="6">
    <source>
        <dbReference type="ARBA" id="ARBA00023012"/>
    </source>
</evidence>
<keyword evidence="4" id="KW-0808">Transferase</keyword>
<keyword evidence="7" id="KW-1133">Transmembrane helix</keyword>
<evidence type="ECO:0000313" key="9">
    <source>
        <dbReference type="EMBL" id="MBL0742182.1"/>
    </source>
</evidence>
<feature type="transmembrane region" description="Helical" evidence="7">
    <location>
        <begin position="21"/>
        <end position="41"/>
    </location>
</feature>
<dbReference type="SMART" id="SM00387">
    <property type="entry name" value="HATPase_c"/>
    <property type="match status" value="1"/>
</dbReference>
<evidence type="ECO:0000256" key="2">
    <source>
        <dbReference type="ARBA" id="ARBA00012438"/>
    </source>
</evidence>
<comment type="caution">
    <text evidence="9">The sequence shown here is derived from an EMBL/GenBank/DDBJ whole genome shotgun (WGS) entry which is preliminary data.</text>
</comment>
<protein>
    <recommendedName>
        <fullName evidence="2">histidine kinase</fullName>
        <ecNumber evidence="2">2.7.13.3</ecNumber>
    </recommendedName>
</protein>
<feature type="domain" description="Histidine kinase" evidence="8">
    <location>
        <begin position="268"/>
        <end position="479"/>
    </location>
</feature>
<dbReference type="Pfam" id="PF02518">
    <property type="entry name" value="HATPase_c"/>
    <property type="match status" value="1"/>
</dbReference>
<evidence type="ECO:0000313" key="10">
    <source>
        <dbReference type="Proteomes" id="UP000613030"/>
    </source>
</evidence>
<dbReference type="PROSITE" id="PS50109">
    <property type="entry name" value="HIS_KIN"/>
    <property type="match status" value="1"/>
</dbReference>
<dbReference type="InterPro" id="IPR050736">
    <property type="entry name" value="Sensor_HK_Regulatory"/>
</dbReference>
<dbReference type="RefSeq" id="WP_202010147.1">
    <property type="nucleotide sequence ID" value="NZ_JAERRB010000004.1"/>
</dbReference>
<dbReference type="Gene3D" id="1.10.287.130">
    <property type="match status" value="1"/>
</dbReference>
<organism evidence="9 10">
    <name type="scientific">Chryseolinea lacunae</name>
    <dbReference type="NCBI Taxonomy" id="2801331"/>
    <lineage>
        <taxon>Bacteria</taxon>
        <taxon>Pseudomonadati</taxon>
        <taxon>Bacteroidota</taxon>
        <taxon>Cytophagia</taxon>
        <taxon>Cytophagales</taxon>
        <taxon>Fulvivirgaceae</taxon>
        <taxon>Chryseolinea</taxon>
    </lineage>
</organism>
<keyword evidence="10" id="KW-1185">Reference proteome</keyword>
<dbReference type="EMBL" id="JAERRB010000004">
    <property type="protein sequence ID" value="MBL0742182.1"/>
    <property type="molecule type" value="Genomic_DNA"/>
</dbReference>
<evidence type="ECO:0000256" key="1">
    <source>
        <dbReference type="ARBA" id="ARBA00000085"/>
    </source>
</evidence>
<comment type="catalytic activity">
    <reaction evidence="1">
        <text>ATP + protein L-histidine = ADP + protein N-phospho-L-histidine.</text>
        <dbReference type="EC" id="2.7.13.3"/>
    </reaction>
</comment>
<keyword evidence="5 9" id="KW-0418">Kinase</keyword>
<dbReference type="EC" id="2.7.13.3" evidence="2"/>
<dbReference type="Proteomes" id="UP000613030">
    <property type="component" value="Unassembled WGS sequence"/>
</dbReference>
<sequence length="487" mass="55254">MIVRRFALLREKLVALTQRNFFALLVTIVVSLALLTVTNYFTIKILSSVRAYANGESQYSKGEKGAARHLISYVNTHDDSDWAKFKEELGVPIGDSLARVALTHNGDIDVIRQGFLAGRNHPDDIDNLIWLFRHFKNVSFMAQAIQAWKEADQAIEKEYRLGEEAHHRLTSGQWSSNDQRELIRRINDISSELTLKERTFSSVLGAAARDINHYLFVANIFFTLLILGCALGYAASMIGRILKSQTELELKNLDLTNTNRELDNFVYSASHDIRAPLMSLKGLIEIAQIEDDPEQLKEYLKLMQLSLEKQDHFINDIINFSRNKRVSLQMQEVSLVEVIDNALNQHRFMKGADRIDVHREYSLDKVFSDPLRLSILFNNLVSNAIKYSDAAKDCCFLKVKTYPTEDHNIISIEDNGVGIRPEDQKKIFDMFFVTQNNNKGTGLGLYIVKEAVQKLGGSIAVESEKNVGTKFIIQIPKRQVVSLSTPG</sequence>
<dbReference type="PRINTS" id="PR00344">
    <property type="entry name" value="BCTRLSENSOR"/>
</dbReference>
<dbReference type="PANTHER" id="PTHR43711">
    <property type="entry name" value="TWO-COMPONENT HISTIDINE KINASE"/>
    <property type="match status" value="1"/>
</dbReference>
<accession>A0ABS1KSI3</accession>
<proteinExistence type="predicted"/>
<name>A0ABS1KSI3_9BACT</name>
<dbReference type="InterPro" id="IPR004358">
    <property type="entry name" value="Sig_transdc_His_kin-like_C"/>
</dbReference>
<evidence type="ECO:0000256" key="3">
    <source>
        <dbReference type="ARBA" id="ARBA00022553"/>
    </source>
</evidence>
<evidence type="ECO:0000259" key="8">
    <source>
        <dbReference type="PROSITE" id="PS50109"/>
    </source>
</evidence>
<dbReference type="PANTHER" id="PTHR43711:SF1">
    <property type="entry name" value="HISTIDINE KINASE 1"/>
    <property type="match status" value="1"/>
</dbReference>
<dbReference type="SUPFAM" id="SSF55874">
    <property type="entry name" value="ATPase domain of HSP90 chaperone/DNA topoisomerase II/histidine kinase"/>
    <property type="match status" value="1"/>
</dbReference>
<dbReference type="InterPro" id="IPR036890">
    <property type="entry name" value="HATPase_C_sf"/>
</dbReference>
<dbReference type="InterPro" id="IPR003661">
    <property type="entry name" value="HisK_dim/P_dom"/>
</dbReference>
<feature type="transmembrane region" description="Helical" evidence="7">
    <location>
        <begin position="214"/>
        <end position="235"/>
    </location>
</feature>
<keyword evidence="6" id="KW-0902">Two-component regulatory system</keyword>
<evidence type="ECO:0000256" key="5">
    <source>
        <dbReference type="ARBA" id="ARBA00022777"/>
    </source>
</evidence>
<dbReference type="GO" id="GO:0016301">
    <property type="term" value="F:kinase activity"/>
    <property type="evidence" value="ECO:0007669"/>
    <property type="project" value="UniProtKB-KW"/>
</dbReference>
<dbReference type="SUPFAM" id="SSF47384">
    <property type="entry name" value="Homodimeric domain of signal transducing histidine kinase"/>
    <property type="match status" value="1"/>
</dbReference>